<evidence type="ECO:0000259" key="3">
    <source>
        <dbReference type="PROSITE" id="PS51186"/>
    </source>
</evidence>
<dbReference type="PANTHER" id="PTHR43877">
    <property type="entry name" value="AMINOALKYLPHOSPHONATE N-ACETYLTRANSFERASE-RELATED-RELATED"/>
    <property type="match status" value="1"/>
</dbReference>
<keyword evidence="2 4" id="KW-0012">Acyltransferase</keyword>
<reference evidence="5" key="1">
    <citation type="journal article" date="2019" name="Int. J. Syst. Evol. Microbiol.">
        <title>The Global Catalogue of Microorganisms (GCM) 10K type strain sequencing project: providing services to taxonomists for standard genome sequencing and annotation.</title>
        <authorList>
            <consortium name="The Broad Institute Genomics Platform"/>
            <consortium name="The Broad Institute Genome Sequencing Center for Infectious Disease"/>
            <person name="Wu L."/>
            <person name="Ma J."/>
        </authorList>
    </citation>
    <scope>NUCLEOTIDE SEQUENCE [LARGE SCALE GENOMIC DNA]</scope>
    <source>
        <strain evidence="5">CCUG 62953</strain>
    </source>
</reference>
<dbReference type="Gene3D" id="3.40.630.30">
    <property type="match status" value="1"/>
</dbReference>
<dbReference type="InterPro" id="IPR016181">
    <property type="entry name" value="Acyl_CoA_acyltransferase"/>
</dbReference>
<feature type="domain" description="N-acetyltransferase" evidence="3">
    <location>
        <begin position="1"/>
        <end position="155"/>
    </location>
</feature>
<dbReference type="Pfam" id="PF00583">
    <property type="entry name" value="Acetyltransf_1"/>
    <property type="match status" value="1"/>
</dbReference>
<accession>A0ABW3ZFI5</accession>
<dbReference type="InterPro" id="IPR000182">
    <property type="entry name" value="GNAT_dom"/>
</dbReference>
<dbReference type="SUPFAM" id="SSF55729">
    <property type="entry name" value="Acyl-CoA N-acyltransferases (Nat)"/>
    <property type="match status" value="1"/>
</dbReference>
<dbReference type="InterPro" id="IPR050832">
    <property type="entry name" value="Bact_Acetyltransf"/>
</dbReference>
<dbReference type="EC" id="2.3.-.-" evidence="4"/>
<sequence length="161" mass="17332">MAELHIDILPEPTPAFAELVEAHVAFCDGTAPAESCHRLPVSALFTPDITIWVAREGDQLIAMGALKALSERDGEIKSMHTRAACRGRGAGRAILATIIREARSRGLTALWLETGTHPDFAGARALYAAYGFTECPPFGAYVTDPHSLFLTLELTTTKEPA</sequence>
<evidence type="ECO:0000256" key="1">
    <source>
        <dbReference type="ARBA" id="ARBA00022679"/>
    </source>
</evidence>
<comment type="caution">
    <text evidence="4">The sequence shown here is derived from an EMBL/GenBank/DDBJ whole genome shotgun (WGS) entry which is preliminary data.</text>
</comment>
<evidence type="ECO:0000256" key="2">
    <source>
        <dbReference type="ARBA" id="ARBA00023315"/>
    </source>
</evidence>
<dbReference type="RefSeq" id="WP_386801535.1">
    <property type="nucleotide sequence ID" value="NZ_JBHTMU010000004.1"/>
</dbReference>
<proteinExistence type="predicted"/>
<dbReference type="PROSITE" id="PS51186">
    <property type="entry name" value="GNAT"/>
    <property type="match status" value="1"/>
</dbReference>
<evidence type="ECO:0000313" key="4">
    <source>
        <dbReference type="EMBL" id="MFD1341477.1"/>
    </source>
</evidence>
<protein>
    <submittedName>
        <fullName evidence="4">GNAT family N-acetyltransferase</fullName>
        <ecNumber evidence="4">2.3.-.-</ecNumber>
    </submittedName>
</protein>
<keyword evidence="1 4" id="KW-0808">Transferase</keyword>
<dbReference type="CDD" id="cd04301">
    <property type="entry name" value="NAT_SF"/>
    <property type="match status" value="1"/>
</dbReference>
<dbReference type="GO" id="GO:0016746">
    <property type="term" value="F:acyltransferase activity"/>
    <property type="evidence" value="ECO:0007669"/>
    <property type="project" value="UniProtKB-KW"/>
</dbReference>
<keyword evidence="5" id="KW-1185">Reference proteome</keyword>
<dbReference type="EMBL" id="JBHTMU010000004">
    <property type="protein sequence ID" value="MFD1341477.1"/>
    <property type="molecule type" value="Genomic_DNA"/>
</dbReference>
<dbReference type="Proteomes" id="UP001597135">
    <property type="component" value="Unassembled WGS sequence"/>
</dbReference>
<evidence type="ECO:0000313" key="5">
    <source>
        <dbReference type="Proteomes" id="UP001597135"/>
    </source>
</evidence>
<gene>
    <name evidence="4" type="ORF">ACFQ4E_03510</name>
</gene>
<dbReference type="PANTHER" id="PTHR43877:SF5">
    <property type="entry name" value="BLL8307 PROTEIN"/>
    <property type="match status" value="1"/>
</dbReference>
<organism evidence="4 5">
    <name type="scientific">Litorisediminicola beolgyonensis</name>
    <dbReference type="NCBI Taxonomy" id="1173614"/>
    <lineage>
        <taxon>Bacteria</taxon>
        <taxon>Pseudomonadati</taxon>
        <taxon>Pseudomonadota</taxon>
        <taxon>Alphaproteobacteria</taxon>
        <taxon>Rhodobacterales</taxon>
        <taxon>Paracoccaceae</taxon>
        <taxon>Litorisediminicola</taxon>
    </lineage>
</organism>
<name>A0ABW3ZFI5_9RHOB</name>